<reference evidence="1" key="1">
    <citation type="submission" date="2019-08" db="EMBL/GenBank/DDBJ databases">
        <authorList>
            <person name="Kucharzyk K."/>
            <person name="Murdoch R.W."/>
            <person name="Higgins S."/>
            <person name="Loffler F."/>
        </authorList>
    </citation>
    <scope>NUCLEOTIDE SEQUENCE</scope>
</reference>
<comment type="caution">
    <text evidence="1">The sequence shown here is derived from an EMBL/GenBank/DDBJ whole genome shotgun (WGS) entry which is preliminary data.</text>
</comment>
<protein>
    <submittedName>
        <fullName evidence="1">Uncharacterized protein</fullName>
    </submittedName>
</protein>
<evidence type="ECO:0000313" key="1">
    <source>
        <dbReference type="EMBL" id="MPM93050.1"/>
    </source>
</evidence>
<name>A0A645DU82_9ZZZZ</name>
<gene>
    <name evidence="1" type="ORF">SDC9_140186</name>
</gene>
<dbReference type="EMBL" id="VSSQ01039907">
    <property type="protein sequence ID" value="MPM93050.1"/>
    <property type="molecule type" value="Genomic_DNA"/>
</dbReference>
<proteinExistence type="predicted"/>
<dbReference type="AlphaFoldDB" id="A0A645DU82"/>
<organism evidence="1">
    <name type="scientific">bioreactor metagenome</name>
    <dbReference type="NCBI Taxonomy" id="1076179"/>
    <lineage>
        <taxon>unclassified sequences</taxon>
        <taxon>metagenomes</taxon>
        <taxon>ecological metagenomes</taxon>
    </lineage>
</organism>
<accession>A0A645DU82</accession>
<sequence length="213" mass="22793">MFSELRSGAYTASSLWRISFSLLGSSLKIPVFNREIVILVPLSSGFDFGFLIIGASYVPSSCNLIKSIFMPTQSASPRLVDIIVVTSPSLAVAILKPTPNNPRFPIGSLLVYPALTAFCSLSIGMPHALSMTSIVLSDAETESDVQLTVILLSASSGAVALTERKASIELSTNSAIHCHVWKGISPRVRSILGVGEISTVFNLLMLLYPLYSV</sequence>